<proteinExistence type="predicted"/>
<accession>A0A140NLT8</accession>
<sequence>MGIGTDDFSANGSVNQGKGFEKGNSQFYTDSEVNSGKQLTLHSGKDTDLTGGKPVVKVLKRMLTVI</sequence>
<feature type="region of interest" description="Disordered" evidence="2">
    <location>
        <begin position="1"/>
        <end position="31"/>
    </location>
</feature>
<dbReference type="GO" id="GO:0003824">
    <property type="term" value="F:catalytic activity"/>
    <property type="evidence" value="ECO:0007669"/>
    <property type="project" value="UniProtKB-ARBA"/>
</dbReference>
<reference evidence="4" key="2">
    <citation type="submission" date="2012-04" db="EMBL/GenBank/DDBJ databases">
        <title>Complete genome sequence of Providencia stuartii clinical isolate MRSN 2154.</title>
        <authorList>
            <person name="Clifford R.J."/>
            <person name="Hang J."/>
            <person name="Riley M.C."/>
            <person name="Onmus-Leone F."/>
            <person name="Kuschner R.A."/>
            <person name="Lesho E.P."/>
            <person name="Waterman P.E."/>
        </authorList>
    </citation>
    <scope>NUCLEOTIDE SEQUENCE [LARGE SCALE GENOMIC DNA]</scope>
    <source>
        <strain evidence="4">MRSN 2154</strain>
    </source>
</reference>
<name>A0A140NLT8_PROSM</name>
<dbReference type="Proteomes" id="UP000005012">
    <property type="component" value="Chromosome"/>
</dbReference>
<protein>
    <submittedName>
        <fullName evidence="3">Uncharacterized protein</fullName>
    </submittedName>
</protein>
<evidence type="ECO:0000256" key="2">
    <source>
        <dbReference type="SAM" id="MobiDB-lite"/>
    </source>
</evidence>
<evidence type="ECO:0000313" key="3">
    <source>
        <dbReference type="EMBL" id="AFH94439.1"/>
    </source>
</evidence>
<dbReference type="OrthoDB" id="2664633at2"/>
<evidence type="ECO:0000256" key="1">
    <source>
        <dbReference type="ARBA" id="ARBA00022656"/>
    </source>
</evidence>
<dbReference type="GeneID" id="93520800"/>
<dbReference type="RefSeq" id="WP_014657425.1">
    <property type="nucleotide sequence ID" value="NC_017731.1"/>
</dbReference>
<reference evidence="3 4" key="1">
    <citation type="journal article" date="2012" name="J. Bacteriol.">
        <title>Complete Genome Sequence of Providencia stuartii Clinical Isolate MRSN 2154.</title>
        <authorList>
            <person name="Clifford R.J."/>
            <person name="Hang J."/>
            <person name="Riley M.C."/>
            <person name="Onmus-Leone F."/>
            <person name="Kuschner R.A."/>
            <person name="Lesho E.P."/>
            <person name="Waterman P.E."/>
        </authorList>
    </citation>
    <scope>NUCLEOTIDE SEQUENCE [LARGE SCALE GENOMIC DNA]</scope>
    <source>
        <strain evidence="3 4">MRSN 2154</strain>
    </source>
</reference>
<dbReference type="KEGG" id="psi:S70_12980"/>
<dbReference type="PATRIC" id="fig|1157951.4.peg.2616"/>
<dbReference type="GO" id="GO:0090729">
    <property type="term" value="F:toxin activity"/>
    <property type="evidence" value="ECO:0007669"/>
    <property type="project" value="UniProtKB-KW"/>
</dbReference>
<gene>
    <name evidence="3" type="ordered locus">S70_12980</name>
</gene>
<organism evidence="3 4">
    <name type="scientific">Providencia stuartii (strain MRSN 2154)</name>
    <dbReference type="NCBI Taxonomy" id="1157951"/>
    <lineage>
        <taxon>Bacteria</taxon>
        <taxon>Pseudomonadati</taxon>
        <taxon>Pseudomonadota</taxon>
        <taxon>Gammaproteobacteria</taxon>
        <taxon>Enterobacterales</taxon>
        <taxon>Morganellaceae</taxon>
        <taxon>Providencia</taxon>
    </lineage>
</organism>
<evidence type="ECO:0000313" key="4">
    <source>
        <dbReference type="Proteomes" id="UP000005012"/>
    </source>
</evidence>
<dbReference type="Pfam" id="PF13332">
    <property type="entry name" value="Fil_haemagg_2"/>
    <property type="match status" value="1"/>
</dbReference>
<dbReference type="HOGENOM" id="CLU_2827805_0_0_6"/>
<dbReference type="InterPro" id="IPR025157">
    <property type="entry name" value="Hemagglutinin_rpt"/>
</dbReference>
<keyword evidence="1" id="KW-0800">Toxin</keyword>
<dbReference type="EMBL" id="CP003488">
    <property type="protein sequence ID" value="AFH94439.1"/>
    <property type="molecule type" value="Genomic_DNA"/>
</dbReference>
<dbReference type="AlphaFoldDB" id="A0A140NLT8"/>